<evidence type="ECO:0000313" key="2">
    <source>
        <dbReference type="EMBL" id="MCQ8183912.1"/>
    </source>
</evidence>
<reference evidence="2" key="1">
    <citation type="submission" date="2022-07" db="EMBL/GenBank/DDBJ databases">
        <title>Parvularcula maris sp. nov., an algicidal bacterium isolated from seawater.</title>
        <authorList>
            <person name="Li F."/>
        </authorList>
    </citation>
    <scope>NUCLEOTIDE SEQUENCE</scope>
    <source>
        <strain evidence="2">BGMRC 0090</strain>
    </source>
</reference>
<sequence>MLKGKVKTGPDRGRRGRNPAEPEVLPPEVARLDRLADLMDSRFSFLGIRFGLDSILGLIPGVGDAAALGMSGYLIAEAARAGASKGTLVKMAMNSGVDAVIGSVPLIGDAFDVVFKANRRNVALVRREMLRRHEERLDGEVSIG</sequence>
<proteinExistence type="predicted"/>
<protein>
    <submittedName>
        <fullName evidence="2">DUF4112 domain-containing protein</fullName>
    </submittedName>
</protein>
<dbReference type="InterPro" id="IPR025187">
    <property type="entry name" value="DUF4112"/>
</dbReference>
<evidence type="ECO:0000256" key="1">
    <source>
        <dbReference type="SAM" id="MobiDB-lite"/>
    </source>
</evidence>
<name>A0A9X2L6E7_9PROT</name>
<organism evidence="2 3">
    <name type="scientific">Parvularcula maris</name>
    <dbReference type="NCBI Taxonomy" id="2965077"/>
    <lineage>
        <taxon>Bacteria</taxon>
        <taxon>Pseudomonadati</taxon>
        <taxon>Pseudomonadota</taxon>
        <taxon>Alphaproteobacteria</taxon>
        <taxon>Parvularculales</taxon>
        <taxon>Parvularculaceae</taxon>
        <taxon>Parvularcula</taxon>
    </lineage>
</organism>
<dbReference type="PANTHER" id="PTHR35519:SF2">
    <property type="entry name" value="PH DOMAIN PROTEIN"/>
    <property type="match status" value="1"/>
</dbReference>
<comment type="caution">
    <text evidence="2">The sequence shown here is derived from an EMBL/GenBank/DDBJ whole genome shotgun (WGS) entry which is preliminary data.</text>
</comment>
<dbReference type="PANTHER" id="PTHR35519">
    <property type="entry name" value="MEMBRANE PROTEINS"/>
    <property type="match status" value="1"/>
</dbReference>
<gene>
    <name evidence="2" type="ORF">NOG11_00780</name>
</gene>
<keyword evidence="3" id="KW-1185">Reference proteome</keyword>
<dbReference type="Proteomes" id="UP001142610">
    <property type="component" value="Unassembled WGS sequence"/>
</dbReference>
<dbReference type="RefSeq" id="WP_256617716.1">
    <property type="nucleotide sequence ID" value="NZ_JANIBC010000001.1"/>
</dbReference>
<evidence type="ECO:0000313" key="3">
    <source>
        <dbReference type="Proteomes" id="UP001142610"/>
    </source>
</evidence>
<dbReference type="Pfam" id="PF13430">
    <property type="entry name" value="DUF4112"/>
    <property type="match status" value="1"/>
</dbReference>
<dbReference type="EMBL" id="JANIBC010000001">
    <property type="protein sequence ID" value="MCQ8183912.1"/>
    <property type="molecule type" value="Genomic_DNA"/>
</dbReference>
<feature type="region of interest" description="Disordered" evidence="1">
    <location>
        <begin position="1"/>
        <end position="25"/>
    </location>
</feature>
<dbReference type="AlphaFoldDB" id="A0A9X2L6E7"/>
<accession>A0A9X2L6E7</accession>